<gene>
    <name evidence="1" type="ORF">J2S10_002652</name>
</gene>
<organism evidence="1 2">
    <name type="scientific">Neobacillus ginsengisoli</name>
    <dbReference type="NCBI Taxonomy" id="904295"/>
    <lineage>
        <taxon>Bacteria</taxon>
        <taxon>Bacillati</taxon>
        <taxon>Bacillota</taxon>
        <taxon>Bacilli</taxon>
        <taxon>Bacillales</taxon>
        <taxon>Bacillaceae</taxon>
        <taxon>Neobacillus</taxon>
    </lineage>
</organism>
<evidence type="ECO:0008006" key="3">
    <source>
        <dbReference type="Google" id="ProtNLM"/>
    </source>
</evidence>
<name>A0ABT9XW31_9BACI</name>
<accession>A0ABT9XW31</accession>
<protein>
    <recommendedName>
        <fullName evidence="3">Secreted protein</fullName>
    </recommendedName>
</protein>
<dbReference type="Proteomes" id="UP001224122">
    <property type="component" value="Unassembled WGS sequence"/>
</dbReference>
<sequence>MYLLKKPKALVLIFLQLNLNPFQFAVVICKKKKNYYYSLNNLGRNVDKFFTVMAGKNQLFLKLLRKTLQMSTKKLKGGHWLEHGINPTTNRRRYTKILIKCI</sequence>
<proteinExistence type="predicted"/>
<comment type="caution">
    <text evidence="1">The sequence shown here is derived from an EMBL/GenBank/DDBJ whole genome shotgun (WGS) entry which is preliminary data.</text>
</comment>
<dbReference type="EMBL" id="JAUSTW010000004">
    <property type="protein sequence ID" value="MDQ0199470.1"/>
    <property type="molecule type" value="Genomic_DNA"/>
</dbReference>
<evidence type="ECO:0000313" key="2">
    <source>
        <dbReference type="Proteomes" id="UP001224122"/>
    </source>
</evidence>
<reference evidence="1 2" key="1">
    <citation type="submission" date="2023-07" db="EMBL/GenBank/DDBJ databases">
        <title>Genomic Encyclopedia of Type Strains, Phase IV (KMG-IV): sequencing the most valuable type-strain genomes for metagenomic binning, comparative biology and taxonomic classification.</title>
        <authorList>
            <person name="Goeker M."/>
        </authorList>
    </citation>
    <scope>NUCLEOTIDE SEQUENCE [LARGE SCALE GENOMIC DNA]</scope>
    <source>
        <strain evidence="1 2">DSM 27594</strain>
    </source>
</reference>
<evidence type="ECO:0000313" key="1">
    <source>
        <dbReference type="EMBL" id="MDQ0199470.1"/>
    </source>
</evidence>
<keyword evidence="2" id="KW-1185">Reference proteome</keyword>